<evidence type="ECO:0000256" key="7">
    <source>
        <dbReference type="ARBA" id="ARBA00023065"/>
    </source>
</evidence>
<dbReference type="CDD" id="cd03214">
    <property type="entry name" value="ABC_Iron-Siderophores_B12_Hemin"/>
    <property type="match status" value="1"/>
</dbReference>
<dbReference type="EMBL" id="SNRY01000330">
    <property type="protein sequence ID" value="KAA6342367.1"/>
    <property type="molecule type" value="Genomic_DNA"/>
</dbReference>
<dbReference type="GO" id="GO:0006811">
    <property type="term" value="P:monoatomic ion transport"/>
    <property type="evidence" value="ECO:0007669"/>
    <property type="project" value="UniProtKB-KW"/>
</dbReference>
<dbReference type="PANTHER" id="PTHR42771:SF2">
    <property type="entry name" value="IRON(3+)-HYDROXAMATE IMPORT ATP-BINDING PROTEIN FHUC"/>
    <property type="match status" value="1"/>
</dbReference>
<comment type="caution">
    <text evidence="10">The sequence shown here is derived from an EMBL/GenBank/DDBJ whole genome shotgun (WGS) entry which is preliminary data.</text>
</comment>
<keyword evidence="3" id="KW-1003">Cell membrane</keyword>
<dbReference type="GO" id="GO:0005524">
    <property type="term" value="F:ATP binding"/>
    <property type="evidence" value="ECO:0007669"/>
    <property type="project" value="UniProtKB-KW"/>
</dbReference>
<keyword evidence="4" id="KW-0547">Nucleotide-binding</keyword>
<organism evidence="10">
    <name type="scientific">termite gut metagenome</name>
    <dbReference type="NCBI Taxonomy" id="433724"/>
    <lineage>
        <taxon>unclassified sequences</taxon>
        <taxon>metagenomes</taxon>
        <taxon>organismal metagenomes</taxon>
    </lineage>
</organism>
<evidence type="ECO:0000256" key="1">
    <source>
        <dbReference type="ARBA" id="ARBA00004202"/>
    </source>
</evidence>
<dbReference type="InterPro" id="IPR003593">
    <property type="entry name" value="AAA+_ATPase"/>
</dbReference>
<accession>A0A5J4S8F1</accession>
<reference evidence="10" key="1">
    <citation type="submission" date="2019-03" db="EMBL/GenBank/DDBJ databases">
        <title>Single cell metagenomics reveals metabolic interactions within the superorganism composed of flagellate Streblomastix strix and complex community of Bacteroidetes bacteria on its surface.</title>
        <authorList>
            <person name="Treitli S.C."/>
            <person name="Kolisko M."/>
            <person name="Husnik F."/>
            <person name="Keeling P."/>
            <person name="Hampl V."/>
        </authorList>
    </citation>
    <scope>NUCLEOTIDE SEQUENCE</scope>
    <source>
        <strain evidence="10">STM</strain>
    </source>
</reference>
<feature type="domain" description="ABC transporter" evidence="9">
    <location>
        <begin position="19"/>
        <end position="257"/>
    </location>
</feature>
<gene>
    <name evidence="10" type="ORF">EZS27_009867</name>
</gene>
<dbReference type="SUPFAM" id="SSF52540">
    <property type="entry name" value="P-loop containing nucleoside triphosphate hydrolases"/>
    <property type="match status" value="1"/>
</dbReference>
<keyword evidence="5 10" id="KW-0067">ATP-binding</keyword>
<keyword evidence="2" id="KW-0813">Transport</keyword>
<dbReference type="InterPro" id="IPR027417">
    <property type="entry name" value="P-loop_NTPase"/>
</dbReference>
<protein>
    <submittedName>
        <fullName evidence="10">Iron complex transport system ATP-binding protein</fullName>
    </submittedName>
</protein>
<dbReference type="PANTHER" id="PTHR42771">
    <property type="entry name" value="IRON(3+)-HYDROXAMATE IMPORT ATP-BINDING PROTEIN FHUC"/>
    <property type="match status" value="1"/>
</dbReference>
<evidence type="ECO:0000256" key="6">
    <source>
        <dbReference type="ARBA" id="ARBA00023004"/>
    </source>
</evidence>
<keyword evidence="7" id="KW-0406">Ion transport</keyword>
<dbReference type="SMART" id="SM00382">
    <property type="entry name" value="AAA"/>
    <property type="match status" value="1"/>
</dbReference>
<dbReference type="Pfam" id="PF00005">
    <property type="entry name" value="ABC_tran"/>
    <property type="match status" value="1"/>
</dbReference>
<evidence type="ECO:0000256" key="5">
    <source>
        <dbReference type="ARBA" id="ARBA00022840"/>
    </source>
</evidence>
<evidence type="ECO:0000256" key="4">
    <source>
        <dbReference type="ARBA" id="ARBA00022741"/>
    </source>
</evidence>
<dbReference type="GO" id="GO:0016887">
    <property type="term" value="F:ATP hydrolysis activity"/>
    <property type="evidence" value="ECO:0007669"/>
    <property type="project" value="InterPro"/>
</dbReference>
<evidence type="ECO:0000313" key="10">
    <source>
        <dbReference type="EMBL" id="KAA6342367.1"/>
    </source>
</evidence>
<dbReference type="PROSITE" id="PS50893">
    <property type="entry name" value="ABC_TRANSPORTER_2"/>
    <property type="match status" value="1"/>
</dbReference>
<evidence type="ECO:0000256" key="8">
    <source>
        <dbReference type="ARBA" id="ARBA00023136"/>
    </source>
</evidence>
<evidence type="ECO:0000256" key="2">
    <source>
        <dbReference type="ARBA" id="ARBA00022448"/>
    </source>
</evidence>
<proteinExistence type="predicted"/>
<comment type="subcellular location">
    <subcellularLocation>
        <location evidence="1">Cell membrane</location>
        <topology evidence="1">Peripheral membrane protein</topology>
    </subcellularLocation>
</comment>
<evidence type="ECO:0000256" key="3">
    <source>
        <dbReference type="ARBA" id="ARBA00022475"/>
    </source>
</evidence>
<dbReference type="GO" id="GO:0005886">
    <property type="term" value="C:plasma membrane"/>
    <property type="evidence" value="ECO:0007669"/>
    <property type="project" value="UniProtKB-SubCell"/>
</dbReference>
<keyword evidence="8" id="KW-0472">Membrane</keyword>
<sequence length="351" mass="38963">MLPFFILRRMTHKTKMIDIRNLSIGYPSPKTTKVVAENMTGSIFSGELTCLLGANGAGKSTLLRTLSAFQPKLAGEIFIQEREIGRYSKGELATVVSVVLTEKPDIRNVTARELVGLGRSPYTSFWGTLDEKDEEVVNRAIALVKIENLSHRAVHTLSDGEIQKVMIAKALAQETPVMLADEPTAFLDFPSKVEIMRLLHRLSRQAGKTLFLSTHDLELALQIADKIWLMDKHAGIRAGTPEDLALNGSLNNFFAGKGIIFDTDTGLFRIENEVYRQIMLTGDGSKHTMVRKALLRNGITASPYADSECQVEIVDSRMTVYRSGRESVSVLTIEELLNELLAGSYDRNCPF</sequence>
<keyword evidence="6" id="KW-0408">Iron</keyword>
<name>A0A5J4S8F1_9ZZZZ</name>
<dbReference type="Gene3D" id="3.40.50.300">
    <property type="entry name" value="P-loop containing nucleotide triphosphate hydrolases"/>
    <property type="match status" value="1"/>
</dbReference>
<dbReference type="InterPro" id="IPR003439">
    <property type="entry name" value="ABC_transporter-like_ATP-bd"/>
</dbReference>
<dbReference type="InterPro" id="IPR051535">
    <property type="entry name" value="Siderophore_ABC-ATPase"/>
</dbReference>
<evidence type="ECO:0000259" key="9">
    <source>
        <dbReference type="PROSITE" id="PS50893"/>
    </source>
</evidence>
<dbReference type="AlphaFoldDB" id="A0A5J4S8F1"/>